<feature type="compositionally biased region" description="Low complexity" evidence="1">
    <location>
        <begin position="567"/>
        <end position="580"/>
    </location>
</feature>
<feature type="region of interest" description="Disordered" evidence="1">
    <location>
        <begin position="752"/>
        <end position="832"/>
    </location>
</feature>
<evidence type="ECO:0000256" key="1">
    <source>
        <dbReference type="SAM" id="MobiDB-lite"/>
    </source>
</evidence>
<evidence type="ECO:0000313" key="3">
    <source>
        <dbReference type="Ensembl" id="ENSMLEP00000004746.1"/>
    </source>
</evidence>
<evidence type="ECO:0000313" key="4">
    <source>
        <dbReference type="Proteomes" id="UP000233140"/>
    </source>
</evidence>
<sequence length="832" mass="89210">MKVDEAAAGRCISPHPSLLSHRAVCLACVQPTVFPWSLSFTSDRDKSSSAPEVLTASSCWTDTVECFSDYMTLWIPRSHVEGLRLWLARTLHLPGTWRAPNHLDSSLAKCGYFLHPASDGDFFFRVQYSACFVQKEKANYRLEIRIFQKGVTRLERSDRYIMKCPMLRSRLGRESVHCGPMFIQVMGSEGLGGGRRTPWLLSLRGELVASLEDASLMGLYVDINATTVTVQSPRQGLLQRWEVLNTSAELLPLWLVSGHHAYSLEAACPPVSFQPESEVLVHIPKQRLGLVKRGSYTEETLSLRFLRVQQSNIFMVTENKDFVVVSIPAAGVLQVQRCQEVGGTPGTQAFYRVDLSLQFAEMAAPVLWTVESFFQCVGSGTESPASTATLRATPSPPSPGPETPPARVPSAASSQVWAAGPAAQEWLSWDVPHQPSDALAKKGLGPLLQTAKPARRGQTSASIFPRVMQAQQGLQALPGEVGFPGHPTPPVTLPSEPVEGVQASPWRPRPVLPVHPTLTLPVASDASSPPPPALRPEQSELLLVSGPSVTLTEGLGTVRPEQDPAQSPGSPLLLRGLSRGDMAAPEPISGEPGQASEELQPLMRPWRARLAAEALVSHHSARESQETSSGIEVERPSQTGPGFPREGARELVDFSSSEPSEDMEGPGLSTLLGRDATFSTPSERQPDPSACAGASGPELTRTPRVRPAAPLAVLPVEPLPAELIRPAALLTPKTSSVGGADQALYLECTPGSVGQEESGAAHASSPLSTQTLSPWAPTGGSPPSLVEIEHPFPAGRGASPQQELTGPTLAPSAESHRPPELQDSVEGLPERP</sequence>
<feature type="domain" description="CIROZ beta" evidence="2">
    <location>
        <begin position="272"/>
        <end position="376"/>
    </location>
</feature>
<reference evidence="3" key="2">
    <citation type="submission" date="2025-09" db="UniProtKB">
        <authorList>
            <consortium name="Ensembl"/>
        </authorList>
    </citation>
    <scope>IDENTIFICATION</scope>
</reference>
<evidence type="ECO:0000259" key="2">
    <source>
        <dbReference type="Pfam" id="PF15094"/>
    </source>
</evidence>
<dbReference type="Ensembl" id="ENSMLET00000023446.1">
    <property type="protein sequence ID" value="ENSMLEP00000004746.1"/>
    <property type="gene ID" value="ENSMLEG00000021482.1"/>
</dbReference>
<dbReference type="STRING" id="9568.ENSMLEP00000004746"/>
<name>A0A2K5XN79_MANLE</name>
<reference evidence="3" key="1">
    <citation type="submission" date="2025-08" db="UniProtKB">
        <authorList>
            <consortium name="Ensembl"/>
        </authorList>
    </citation>
    <scope>IDENTIFICATION</scope>
</reference>
<dbReference type="PANTHER" id="PTHR38653:SF1">
    <property type="entry name" value="GENE 572-RELATED"/>
    <property type="match status" value="1"/>
</dbReference>
<feature type="compositionally biased region" description="Polar residues" evidence="1">
    <location>
        <begin position="382"/>
        <end position="392"/>
    </location>
</feature>
<dbReference type="Pfam" id="PF15094">
    <property type="entry name" value="DUF4556"/>
    <property type="match status" value="1"/>
</dbReference>
<protein>
    <submittedName>
        <fullName evidence="3">Chromosome 1 open reading frame 127</fullName>
    </submittedName>
    <submittedName>
        <fullName evidence="3">Ciliated left-right organizer protein containing ZP-N domains</fullName>
    </submittedName>
</protein>
<feature type="region of interest" description="Disordered" evidence="1">
    <location>
        <begin position="552"/>
        <end position="598"/>
    </location>
</feature>
<feature type="region of interest" description="Disordered" evidence="1">
    <location>
        <begin position="617"/>
        <end position="704"/>
    </location>
</feature>
<dbReference type="GeneTree" id="ENSGT00390000003592"/>
<proteinExistence type="predicted"/>
<feature type="compositionally biased region" description="Pro residues" evidence="1">
    <location>
        <begin position="394"/>
        <end position="407"/>
    </location>
</feature>
<accession>A0A2K5XN79</accession>
<dbReference type="InterPro" id="IPR027956">
    <property type="entry name" value="CIROZ"/>
</dbReference>
<dbReference type="PANTHER" id="PTHR38653">
    <property type="entry name" value="GENE 572-RELATED"/>
    <property type="match status" value="1"/>
</dbReference>
<dbReference type="Proteomes" id="UP000233140">
    <property type="component" value="Unassembled WGS sequence"/>
</dbReference>
<dbReference type="InterPro" id="IPR049521">
    <property type="entry name" value="CIROZ_b"/>
</dbReference>
<organism evidence="3 4">
    <name type="scientific">Mandrillus leucophaeus</name>
    <name type="common">Drill</name>
    <name type="synonym">Papio leucophaeus</name>
    <dbReference type="NCBI Taxonomy" id="9568"/>
    <lineage>
        <taxon>Eukaryota</taxon>
        <taxon>Metazoa</taxon>
        <taxon>Chordata</taxon>
        <taxon>Craniata</taxon>
        <taxon>Vertebrata</taxon>
        <taxon>Euteleostomi</taxon>
        <taxon>Mammalia</taxon>
        <taxon>Eutheria</taxon>
        <taxon>Euarchontoglires</taxon>
        <taxon>Primates</taxon>
        <taxon>Haplorrhini</taxon>
        <taxon>Catarrhini</taxon>
        <taxon>Cercopithecidae</taxon>
        <taxon>Cercopithecinae</taxon>
        <taxon>Mandrillus</taxon>
    </lineage>
</organism>
<keyword evidence="4" id="KW-1185">Reference proteome</keyword>
<gene>
    <name evidence="3" type="primary">C1orf127</name>
</gene>
<feature type="compositionally biased region" description="Polar residues" evidence="1">
    <location>
        <begin position="626"/>
        <end position="640"/>
    </location>
</feature>
<dbReference type="AlphaFoldDB" id="A0A2K5XN79"/>
<dbReference type="OMA" id="PWAPTGQ"/>
<feature type="region of interest" description="Disordered" evidence="1">
    <location>
        <begin position="382"/>
        <end position="415"/>
    </location>
</feature>